<evidence type="ECO:0000313" key="4">
    <source>
        <dbReference type="Proteomes" id="UP000317638"/>
    </source>
</evidence>
<dbReference type="RefSeq" id="WP_143937679.1">
    <property type="nucleotide sequence ID" value="NZ_VKKG01000002.1"/>
</dbReference>
<dbReference type="AlphaFoldDB" id="A0A553K250"/>
<feature type="transmembrane region" description="Helical" evidence="1">
    <location>
        <begin position="96"/>
        <end position="122"/>
    </location>
</feature>
<dbReference type="EMBL" id="VKKG01000002">
    <property type="protein sequence ID" value="TRY18787.1"/>
    <property type="molecule type" value="Genomic_DNA"/>
</dbReference>
<dbReference type="Proteomes" id="UP000317638">
    <property type="component" value="Unassembled WGS sequence"/>
</dbReference>
<keyword evidence="1" id="KW-1133">Transmembrane helix</keyword>
<gene>
    <name evidence="3" type="ORF">FOJ82_06650</name>
</gene>
<feature type="domain" description="General stress protein 17M-like" evidence="2">
    <location>
        <begin position="19"/>
        <end position="85"/>
    </location>
</feature>
<proteinExistence type="predicted"/>
<sequence length="167" mass="18552">MSLNPQQGMGLELEYPQHLAEYRTYAEAQEAVDYLSDKEFPVQNLVILGTNLRTVERVTGRRTWGSVLVNGAVGGLGMGIFVSLMLWFFYRGFASFLFMLLIGLVMGAVFGLITSAIGYALSGGKRDFDSMRQTIATAYELQCEHKVVEQARQLLAQRPGARAEAFE</sequence>
<comment type="caution">
    <text evidence="3">The sequence shown here is derived from an EMBL/GenBank/DDBJ whole genome shotgun (WGS) entry which is preliminary data.</text>
</comment>
<evidence type="ECO:0000313" key="3">
    <source>
        <dbReference type="EMBL" id="TRY18787.1"/>
    </source>
</evidence>
<feature type="transmembrane region" description="Helical" evidence="1">
    <location>
        <begin position="67"/>
        <end position="90"/>
    </location>
</feature>
<dbReference type="Pfam" id="PF11181">
    <property type="entry name" value="YflT"/>
    <property type="match status" value="1"/>
</dbReference>
<reference evidence="3 4" key="1">
    <citation type="submission" date="2019-07" db="EMBL/GenBank/DDBJ databases">
        <authorList>
            <person name="Zhou L.-Y."/>
        </authorList>
    </citation>
    <scope>NUCLEOTIDE SEQUENCE [LARGE SCALE GENOMIC DNA]</scope>
    <source>
        <strain evidence="3 4">YIM 101269</strain>
    </source>
</reference>
<keyword evidence="1" id="KW-0812">Transmembrane</keyword>
<evidence type="ECO:0000256" key="1">
    <source>
        <dbReference type="SAM" id="Phobius"/>
    </source>
</evidence>
<name>A0A553K250_9ACTN</name>
<keyword evidence="4" id="KW-1185">Reference proteome</keyword>
<keyword evidence="1" id="KW-0472">Membrane</keyword>
<dbReference type="InterPro" id="IPR025889">
    <property type="entry name" value="GSP17M-like_dom"/>
</dbReference>
<accession>A0A553K250</accession>
<dbReference type="OrthoDB" id="3381462at2"/>
<evidence type="ECO:0000259" key="2">
    <source>
        <dbReference type="Pfam" id="PF11181"/>
    </source>
</evidence>
<organism evidence="3 4">
    <name type="scientific">Tessaracoccus rhinocerotis</name>
    <dbReference type="NCBI Taxonomy" id="1689449"/>
    <lineage>
        <taxon>Bacteria</taxon>
        <taxon>Bacillati</taxon>
        <taxon>Actinomycetota</taxon>
        <taxon>Actinomycetes</taxon>
        <taxon>Propionibacteriales</taxon>
        <taxon>Propionibacteriaceae</taxon>
        <taxon>Tessaracoccus</taxon>
    </lineage>
</organism>
<protein>
    <recommendedName>
        <fullName evidence="2">General stress protein 17M-like domain-containing protein</fullName>
    </recommendedName>
</protein>